<dbReference type="AlphaFoldDB" id="A0A401H518"/>
<dbReference type="OrthoDB" id="2357150at2759"/>
<accession>A0A401H518</accession>
<sequence length="471" mass="51152">MFPLNDFNLVCCALATVSAAFGYNVTRRRRSHSLNTQRLAEEERKREVLARSQSVASMFSSCDSTMTLDSEGTGSEPPVSVYPSPPESVNALDDTEPGTLKRKNRDEGNNDPDGETHGAAKDRSSSPPRKRCRTPPASYDPESTVKNEGEAAMTSTQTVNIITADQQQLETVPAVKVVVADGQQQEAFFSGETATQIKIEEPDIASQTPFSFPIPKPHSECKPSIFSSMQPIPAVKPSTAFKSFAGSSSSFTTTSTSSISPRSGFKPVWCSGSIILNAPSSTELTTSQDDAQAVCDAALSSGEGSSSLKASTHEDPLAAHLYSKSTHSTLTGEEDETIRAELKGAKVYVKRGGREFSDGILGHAKILVHKETGEERILFRREQVWKVTMSVRLRPTVRCTYDEEQGVLRIVLKELEEREGVPPDQWKQQVVIYALKRGKASKGDFAEFSRAVVASGQLCAQLPPDLRSAVV</sequence>
<dbReference type="InterPro" id="IPR011993">
    <property type="entry name" value="PH-like_dom_sf"/>
</dbReference>
<dbReference type="RefSeq" id="XP_027620427.1">
    <property type="nucleotide sequence ID" value="XM_027764626.1"/>
</dbReference>
<evidence type="ECO:0000259" key="2">
    <source>
        <dbReference type="PROSITE" id="PS50196"/>
    </source>
</evidence>
<dbReference type="EMBL" id="BFAD01000016">
    <property type="protein sequence ID" value="GBE89514.1"/>
    <property type="molecule type" value="Genomic_DNA"/>
</dbReference>
<feature type="compositionally biased region" description="Basic and acidic residues" evidence="1">
    <location>
        <begin position="104"/>
        <end position="124"/>
    </location>
</feature>
<dbReference type="PROSITE" id="PS50196">
    <property type="entry name" value="RANBD1"/>
    <property type="match status" value="1"/>
</dbReference>
<dbReference type="Proteomes" id="UP000287166">
    <property type="component" value="Unassembled WGS sequence"/>
</dbReference>
<keyword evidence="4" id="KW-1185">Reference proteome</keyword>
<protein>
    <recommendedName>
        <fullName evidence="2">RanBD1 domain-containing protein</fullName>
    </recommendedName>
</protein>
<dbReference type="Gene3D" id="2.30.29.30">
    <property type="entry name" value="Pleckstrin-homology domain (PH domain)/Phosphotyrosine-binding domain (PTB)"/>
    <property type="match status" value="1"/>
</dbReference>
<feature type="region of interest" description="Disordered" evidence="1">
    <location>
        <begin position="54"/>
        <end position="147"/>
    </location>
</feature>
<comment type="caution">
    <text evidence="3">The sequence shown here is derived from an EMBL/GenBank/DDBJ whole genome shotgun (WGS) entry which is preliminary data.</text>
</comment>
<dbReference type="GeneID" id="38786431"/>
<evidence type="ECO:0000256" key="1">
    <source>
        <dbReference type="SAM" id="MobiDB-lite"/>
    </source>
</evidence>
<evidence type="ECO:0000313" key="4">
    <source>
        <dbReference type="Proteomes" id="UP000287166"/>
    </source>
</evidence>
<dbReference type="STRING" id="139825.A0A401H518"/>
<feature type="compositionally biased region" description="Polar residues" evidence="1">
    <location>
        <begin position="54"/>
        <end position="73"/>
    </location>
</feature>
<evidence type="ECO:0000313" key="3">
    <source>
        <dbReference type="EMBL" id="GBE89514.1"/>
    </source>
</evidence>
<organism evidence="3 4">
    <name type="scientific">Sparassis crispa</name>
    <dbReference type="NCBI Taxonomy" id="139825"/>
    <lineage>
        <taxon>Eukaryota</taxon>
        <taxon>Fungi</taxon>
        <taxon>Dikarya</taxon>
        <taxon>Basidiomycota</taxon>
        <taxon>Agaricomycotina</taxon>
        <taxon>Agaricomycetes</taxon>
        <taxon>Polyporales</taxon>
        <taxon>Sparassidaceae</taxon>
        <taxon>Sparassis</taxon>
    </lineage>
</organism>
<dbReference type="SUPFAM" id="SSF50729">
    <property type="entry name" value="PH domain-like"/>
    <property type="match status" value="1"/>
</dbReference>
<dbReference type="InterPro" id="IPR000156">
    <property type="entry name" value="Ran_bind_dom"/>
</dbReference>
<reference evidence="3 4" key="1">
    <citation type="journal article" date="2018" name="Sci. Rep.">
        <title>Genome sequence of the cauliflower mushroom Sparassis crispa (Hanabiratake) and its association with beneficial usage.</title>
        <authorList>
            <person name="Kiyama R."/>
            <person name="Furutani Y."/>
            <person name="Kawaguchi K."/>
            <person name="Nakanishi T."/>
        </authorList>
    </citation>
    <scope>NUCLEOTIDE SEQUENCE [LARGE SCALE GENOMIC DNA]</scope>
</reference>
<proteinExistence type="predicted"/>
<gene>
    <name evidence="3" type="ORF">SCP_1601760</name>
</gene>
<dbReference type="InParanoid" id="A0A401H518"/>
<feature type="domain" description="RanBD1" evidence="2">
    <location>
        <begin position="313"/>
        <end position="398"/>
    </location>
</feature>
<name>A0A401H518_9APHY</name>